<dbReference type="AlphaFoldDB" id="A0AAJ0HHV7"/>
<name>A0AAJ0HHV7_9PEZI</name>
<sequence>MSGTRPTPRSGPCGCPGPRFFRPPLYHRRRLYSTYVSTAPAASRAAAGNSSRISAVSRRVRRIHKLTAPAAASPAAVDPAPSAKRPQHLWDQAYDALKRDEPALMAAYEKILSCQLQNGLSSPKLYSADVYDYAFYKVMHCQAAFVHVVWLSLAQAKAATAQFRRRKGKFIGSI</sequence>
<comment type="caution">
    <text evidence="1">The sequence shown here is derived from an EMBL/GenBank/DDBJ whole genome shotgun (WGS) entry which is preliminary data.</text>
</comment>
<reference evidence="1" key="2">
    <citation type="submission" date="2023-06" db="EMBL/GenBank/DDBJ databases">
        <authorList>
            <consortium name="Lawrence Berkeley National Laboratory"/>
            <person name="Haridas S."/>
            <person name="Hensen N."/>
            <person name="Bonometti L."/>
            <person name="Westerberg I."/>
            <person name="Brannstrom I.O."/>
            <person name="Guillou S."/>
            <person name="Cros-Aarteil S."/>
            <person name="Calhoun S."/>
            <person name="Kuo A."/>
            <person name="Mondo S."/>
            <person name="Pangilinan J."/>
            <person name="Riley R."/>
            <person name="Labutti K."/>
            <person name="Andreopoulos B."/>
            <person name="Lipzen A."/>
            <person name="Chen C."/>
            <person name="Yanf M."/>
            <person name="Daum C."/>
            <person name="Ng V."/>
            <person name="Clum A."/>
            <person name="Steindorff A."/>
            <person name="Ohm R."/>
            <person name="Martin F."/>
            <person name="Silar P."/>
            <person name="Natvig D."/>
            <person name="Lalanne C."/>
            <person name="Gautier V."/>
            <person name="Ament-Velasquez S.L."/>
            <person name="Kruys A."/>
            <person name="Hutchinson M.I."/>
            <person name="Powell A.J."/>
            <person name="Barry K."/>
            <person name="Miller A.N."/>
            <person name="Grigoriev I.V."/>
            <person name="Debuchy R."/>
            <person name="Gladieux P."/>
            <person name="Thoren M.H."/>
            <person name="Johannesson H."/>
        </authorList>
    </citation>
    <scope>NUCLEOTIDE SEQUENCE</scope>
    <source>
        <strain evidence="1">CBS 955.72</strain>
    </source>
</reference>
<gene>
    <name evidence="1" type="ORF">B0T25DRAFT_631442</name>
</gene>
<evidence type="ECO:0000313" key="2">
    <source>
        <dbReference type="Proteomes" id="UP001275084"/>
    </source>
</evidence>
<accession>A0AAJ0HHV7</accession>
<dbReference type="EMBL" id="JAUIQD010000004">
    <property type="protein sequence ID" value="KAK3352760.1"/>
    <property type="molecule type" value="Genomic_DNA"/>
</dbReference>
<keyword evidence="2" id="KW-1185">Reference proteome</keyword>
<evidence type="ECO:0000313" key="1">
    <source>
        <dbReference type="EMBL" id="KAK3352760.1"/>
    </source>
</evidence>
<protein>
    <submittedName>
        <fullName evidence="1">Uncharacterized protein</fullName>
    </submittedName>
</protein>
<organism evidence="1 2">
    <name type="scientific">Lasiosphaeria hispida</name>
    <dbReference type="NCBI Taxonomy" id="260671"/>
    <lineage>
        <taxon>Eukaryota</taxon>
        <taxon>Fungi</taxon>
        <taxon>Dikarya</taxon>
        <taxon>Ascomycota</taxon>
        <taxon>Pezizomycotina</taxon>
        <taxon>Sordariomycetes</taxon>
        <taxon>Sordariomycetidae</taxon>
        <taxon>Sordariales</taxon>
        <taxon>Lasiosphaeriaceae</taxon>
        <taxon>Lasiosphaeria</taxon>
    </lineage>
</organism>
<proteinExistence type="predicted"/>
<reference evidence="1" key="1">
    <citation type="journal article" date="2023" name="Mol. Phylogenet. Evol.">
        <title>Genome-scale phylogeny and comparative genomics of the fungal order Sordariales.</title>
        <authorList>
            <person name="Hensen N."/>
            <person name="Bonometti L."/>
            <person name="Westerberg I."/>
            <person name="Brannstrom I.O."/>
            <person name="Guillou S."/>
            <person name="Cros-Aarteil S."/>
            <person name="Calhoun S."/>
            <person name="Haridas S."/>
            <person name="Kuo A."/>
            <person name="Mondo S."/>
            <person name="Pangilinan J."/>
            <person name="Riley R."/>
            <person name="LaButti K."/>
            <person name="Andreopoulos B."/>
            <person name="Lipzen A."/>
            <person name="Chen C."/>
            <person name="Yan M."/>
            <person name="Daum C."/>
            <person name="Ng V."/>
            <person name="Clum A."/>
            <person name="Steindorff A."/>
            <person name="Ohm R.A."/>
            <person name="Martin F."/>
            <person name="Silar P."/>
            <person name="Natvig D.O."/>
            <person name="Lalanne C."/>
            <person name="Gautier V."/>
            <person name="Ament-Velasquez S.L."/>
            <person name="Kruys A."/>
            <person name="Hutchinson M.I."/>
            <person name="Powell A.J."/>
            <person name="Barry K."/>
            <person name="Miller A.N."/>
            <person name="Grigoriev I.V."/>
            <person name="Debuchy R."/>
            <person name="Gladieux P."/>
            <person name="Hiltunen Thoren M."/>
            <person name="Johannesson H."/>
        </authorList>
    </citation>
    <scope>NUCLEOTIDE SEQUENCE</scope>
    <source>
        <strain evidence="1">CBS 955.72</strain>
    </source>
</reference>
<dbReference type="Proteomes" id="UP001275084">
    <property type="component" value="Unassembled WGS sequence"/>
</dbReference>